<gene>
    <name evidence="2" type="ORF">GC105_10105</name>
</gene>
<proteinExistence type="predicted"/>
<evidence type="ECO:0000313" key="2">
    <source>
        <dbReference type="EMBL" id="MPW26141.1"/>
    </source>
</evidence>
<feature type="transmembrane region" description="Helical" evidence="1">
    <location>
        <begin position="59"/>
        <end position="76"/>
    </location>
</feature>
<protein>
    <submittedName>
        <fullName evidence="2">YcxB family protein</fullName>
    </submittedName>
</protein>
<sequence>MEIEFEITEDDYIKFNLYHIENSPSQKKTYNFLRYAIPLLFSIPIYAIGTSLFKQPSSYWIIISILFALIWVITYPNQYKKLVRKQTKKILQEGDTSIFGKKTMLIDDNNIKVFSEFTSKTISKKSIKTIKVYDDMILIYLSGFTAQIIPTRYLNDESNKYLMKELIIINII</sequence>
<dbReference type="EMBL" id="WHNX01000014">
    <property type="protein sequence ID" value="MPW26141.1"/>
    <property type="molecule type" value="Genomic_DNA"/>
</dbReference>
<feature type="transmembrane region" description="Helical" evidence="1">
    <location>
        <begin position="32"/>
        <end position="53"/>
    </location>
</feature>
<reference evidence="2 3" key="1">
    <citation type="submission" date="2019-10" db="EMBL/GenBank/DDBJ databases">
        <title>Alkalibaculum tamaniensis sp.nov., a new alkaliphilic acetogen, isolated on methoxylated aromatics from a mud volcano.</title>
        <authorList>
            <person name="Khomyakova M.A."/>
            <person name="Merkel A.Y."/>
            <person name="Bonch-Osmolovskaya E.A."/>
            <person name="Slobodkin A.I."/>
        </authorList>
    </citation>
    <scope>NUCLEOTIDE SEQUENCE [LARGE SCALE GENOMIC DNA]</scope>
    <source>
        <strain evidence="2 3">M08DMB</strain>
    </source>
</reference>
<dbReference type="Proteomes" id="UP000440004">
    <property type="component" value="Unassembled WGS sequence"/>
</dbReference>
<accession>A0A6A7KA02</accession>
<keyword evidence="1" id="KW-0812">Transmembrane</keyword>
<keyword evidence="3" id="KW-1185">Reference proteome</keyword>
<keyword evidence="1" id="KW-1133">Transmembrane helix</keyword>
<dbReference type="AlphaFoldDB" id="A0A6A7KA02"/>
<evidence type="ECO:0000313" key="3">
    <source>
        <dbReference type="Proteomes" id="UP000440004"/>
    </source>
</evidence>
<name>A0A6A7KA02_9FIRM</name>
<evidence type="ECO:0000256" key="1">
    <source>
        <dbReference type="SAM" id="Phobius"/>
    </source>
</evidence>
<keyword evidence="1" id="KW-0472">Membrane</keyword>
<organism evidence="2 3">
    <name type="scientific">Alkalibaculum sporogenes</name>
    <dbReference type="NCBI Taxonomy" id="2655001"/>
    <lineage>
        <taxon>Bacteria</taxon>
        <taxon>Bacillati</taxon>
        <taxon>Bacillota</taxon>
        <taxon>Clostridia</taxon>
        <taxon>Eubacteriales</taxon>
        <taxon>Eubacteriaceae</taxon>
        <taxon>Alkalibaculum</taxon>
    </lineage>
</organism>
<comment type="caution">
    <text evidence="2">The sequence shown here is derived from an EMBL/GenBank/DDBJ whole genome shotgun (WGS) entry which is preliminary data.</text>
</comment>